<feature type="transmembrane region" description="Helical" evidence="5">
    <location>
        <begin position="59"/>
        <end position="78"/>
    </location>
</feature>
<dbReference type="STRING" id="1193682.BJP25_26150"/>
<dbReference type="InterPro" id="IPR011701">
    <property type="entry name" value="MFS"/>
</dbReference>
<feature type="transmembrane region" description="Helical" evidence="5">
    <location>
        <begin position="332"/>
        <end position="352"/>
    </location>
</feature>
<dbReference type="EMBL" id="MKQR01000021">
    <property type="protein sequence ID" value="OLR91637.1"/>
    <property type="molecule type" value="Genomic_DNA"/>
</dbReference>
<sequence>MGGVTTADAVEDRSTTVWSAPYRRTTAAILLLITIAAFEQMGVSTAIPRMLTDLGGTELYSWPFTVYLSASVVATVVGGRIADRVGPGRVLYVAPAVFLAGLLVAGTAQEMVQLLVGRALQGIGTGGEVTAIYVLIAGVYPPRLRPAAFGAMASAWVLPSIVGPAGAGLVTEHLGWRWVFLALAPLALLGALLLIPALRGSARPERATPARKGFAAAAAAAAAGVPMLSWAAQHLSWWPLGLVGMALLAVALRVLLPKGTLRAARGLPRVVFARGLFSAAFLSVEAFVPLTLTAVHGYSPALAGLPLTVSALGWSAASHYQGKHPEIQRSALIRAGFAVVALGVLGMALVALPGTPAWVAAPSWLLAGAGMGMAFPSINVLALGQAAEDERGAASSALQVSDTVFSATAIAFGGVLLVGLASAAAPTAAVLVLGLTMGCVALGGALLFRGVRDPAPVGTV</sequence>
<keyword evidence="2 5" id="KW-0812">Transmembrane</keyword>
<evidence type="ECO:0000256" key="1">
    <source>
        <dbReference type="ARBA" id="ARBA00004651"/>
    </source>
</evidence>
<feature type="domain" description="Major facilitator superfamily (MFS) profile" evidence="6">
    <location>
        <begin position="25"/>
        <end position="452"/>
    </location>
</feature>
<reference evidence="7 8" key="1">
    <citation type="submission" date="2016-10" db="EMBL/GenBank/DDBJ databases">
        <title>The Draft Genome Sequence of Actinokineospora bangkokensis 44EHWT reveals the biosynthetic pathway of antifungal compounds Thailandins with unusual extender unit butylmalonyl-CoA.</title>
        <authorList>
            <person name="Greule A."/>
            <person name="Intra B."/>
            <person name="Flemming S."/>
            <person name="Rommel M.G."/>
            <person name="Panbangred W."/>
            <person name="Bechthold A."/>
        </authorList>
    </citation>
    <scope>NUCLEOTIDE SEQUENCE [LARGE SCALE GENOMIC DNA]</scope>
    <source>
        <strain evidence="7 8">44EHW</strain>
    </source>
</reference>
<feature type="transmembrane region" description="Helical" evidence="5">
    <location>
        <begin position="210"/>
        <end position="231"/>
    </location>
</feature>
<feature type="transmembrane region" description="Helical" evidence="5">
    <location>
        <begin position="276"/>
        <end position="295"/>
    </location>
</feature>
<dbReference type="AlphaFoldDB" id="A0A1Q9LHV5"/>
<feature type="transmembrane region" description="Helical" evidence="5">
    <location>
        <begin position="90"/>
        <end position="108"/>
    </location>
</feature>
<dbReference type="GO" id="GO:0005886">
    <property type="term" value="C:plasma membrane"/>
    <property type="evidence" value="ECO:0007669"/>
    <property type="project" value="UniProtKB-SubCell"/>
</dbReference>
<gene>
    <name evidence="7" type="ORF">BJP25_26150</name>
</gene>
<organism evidence="7 8">
    <name type="scientific">Actinokineospora bangkokensis</name>
    <dbReference type="NCBI Taxonomy" id="1193682"/>
    <lineage>
        <taxon>Bacteria</taxon>
        <taxon>Bacillati</taxon>
        <taxon>Actinomycetota</taxon>
        <taxon>Actinomycetes</taxon>
        <taxon>Pseudonocardiales</taxon>
        <taxon>Pseudonocardiaceae</taxon>
        <taxon>Actinokineospora</taxon>
    </lineage>
</organism>
<feature type="transmembrane region" description="Helical" evidence="5">
    <location>
        <begin position="301"/>
        <end position="320"/>
    </location>
</feature>
<dbReference type="InterPro" id="IPR020846">
    <property type="entry name" value="MFS_dom"/>
</dbReference>
<comment type="subcellular location">
    <subcellularLocation>
        <location evidence="1">Cell membrane</location>
        <topology evidence="1">Multi-pass membrane protein</topology>
    </subcellularLocation>
</comment>
<evidence type="ECO:0000256" key="5">
    <source>
        <dbReference type="SAM" id="Phobius"/>
    </source>
</evidence>
<feature type="transmembrane region" description="Helical" evidence="5">
    <location>
        <begin position="147"/>
        <end position="170"/>
    </location>
</feature>
<feature type="transmembrane region" description="Helical" evidence="5">
    <location>
        <begin position="428"/>
        <end position="448"/>
    </location>
</feature>
<dbReference type="GO" id="GO:0022857">
    <property type="term" value="F:transmembrane transporter activity"/>
    <property type="evidence" value="ECO:0007669"/>
    <property type="project" value="InterPro"/>
</dbReference>
<dbReference type="PANTHER" id="PTHR23501:SF154">
    <property type="entry name" value="MULTIDRUG-EFFLUX TRANSPORTER RV1634-RELATED"/>
    <property type="match status" value="1"/>
</dbReference>
<evidence type="ECO:0000256" key="3">
    <source>
        <dbReference type="ARBA" id="ARBA00022989"/>
    </source>
</evidence>
<dbReference type="Gene3D" id="1.20.1250.20">
    <property type="entry name" value="MFS general substrate transporter like domains"/>
    <property type="match status" value="2"/>
</dbReference>
<dbReference type="Pfam" id="PF07690">
    <property type="entry name" value="MFS_1"/>
    <property type="match status" value="1"/>
</dbReference>
<keyword evidence="3 5" id="KW-1133">Transmembrane helix</keyword>
<evidence type="ECO:0000259" key="6">
    <source>
        <dbReference type="PROSITE" id="PS50850"/>
    </source>
</evidence>
<name>A0A1Q9LHV5_9PSEU</name>
<accession>A0A1Q9LHV5</accession>
<comment type="caution">
    <text evidence="7">The sequence shown here is derived from an EMBL/GenBank/DDBJ whole genome shotgun (WGS) entry which is preliminary data.</text>
</comment>
<evidence type="ECO:0000313" key="8">
    <source>
        <dbReference type="Proteomes" id="UP000186040"/>
    </source>
</evidence>
<feature type="transmembrane region" description="Helical" evidence="5">
    <location>
        <begin position="237"/>
        <end position="256"/>
    </location>
</feature>
<feature type="transmembrane region" description="Helical" evidence="5">
    <location>
        <begin position="27"/>
        <end position="47"/>
    </location>
</feature>
<protein>
    <submittedName>
        <fullName evidence="7">MFS transporter</fullName>
    </submittedName>
</protein>
<dbReference type="PROSITE" id="PS50850">
    <property type="entry name" value="MFS"/>
    <property type="match status" value="1"/>
</dbReference>
<dbReference type="PANTHER" id="PTHR23501">
    <property type="entry name" value="MAJOR FACILITATOR SUPERFAMILY"/>
    <property type="match status" value="1"/>
</dbReference>
<evidence type="ECO:0000256" key="2">
    <source>
        <dbReference type="ARBA" id="ARBA00022692"/>
    </source>
</evidence>
<dbReference type="Proteomes" id="UP000186040">
    <property type="component" value="Unassembled WGS sequence"/>
</dbReference>
<proteinExistence type="predicted"/>
<feature type="transmembrane region" description="Helical" evidence="5">
    <location>
        <begin position="120"/>
        <end position="140"/>
    </location>
</feature>
<evidence type="ECO:0000256" key="4">
    <source>
        <dbReference type="ARBA" id="ARBA00023136"/>
    </source>
</evidence>
<feature type="transmembrane region" description="Helical" evidence="5">
    <location>
        <begin position="176"/>
        <end position="198"/>
    </location>
</feature>
<evidence type="ECO:0000313" key="7">
    <source>
        <dbReference type="EMBL" id="OLR91637.1"/>
    </source>
</evidence>
<keyword evidence="4 5" id="KW-0472">Membrane</keyword>
<keyword evidence="8" id="KW-1185">Reference proteome</keyword>
<feature type="transmembrane region" description="Helical" evidence="5">
    <location>
        <begin position="404"/>
        <end position="422"/>
    </location>
</feature>
<dbReference type="SUPFAM" id="SSF103473">
    <property type="entry name" value="MFS general substrate transporter"/>
    <property type="match status" value="1"/>
</dbReference>
<feature type="transmembrane region" description="Helical" evidence="5">
    <location>
        <begin position="364"/>
        <end position="383"/>
    </location>
</feature>
<dbReference type="InterPro" id="IPR036259">
    <property type="entry name" value="MFS_trans_sf"/>
</dbReference>